<organism evidence="2 3">
    <name type="scientific">Metschnikowia bicuspidata</name>
    <dbReference type="NCBI Taxonomy" id="27322"/>
    <lineage>
        <taxon>Eukaryota</taxon>
        <taxon>Fungi</taxon>
        <taxon>Dikarya</taxon>
        <taxon>Ascomycota</taxon>
        <taxon>Saccharomycotina</taxon>
        <taxon>Pichiomycetes</taxon>
        <taxon>Metschnikowiaceae</taxon>
        <taxon>Metschnikowia</taxon>
    </lineage>
</organism>
<accession>A0A4V1J2T5</accession>
<dbReference type="EMBL" id="ML004478">
    <property type="protein sequence ID" value="RKP29679.1"/>
    <property type="molecule type" value="Genomic_DNA"/>
</dbReference>
<feature type="transmembrane region" description="Helical" evidence="1">
    <location>
        <begin position="306"/>
        <end position="331"/>
    </location>
</feature>
<dbReference type="Proteomes" id="UP000268321">
    <property type="component" value="Unassembled WGS sequence"/>
</dbReference>
<feature type="transmembrane region" description="Helical" evidence="1">
    <location>
        <begin position="362"/>
        <end position="387"/>
    </location>
</feature>
<keyword evidence="1" id="KW-0472">Membrane</keyword>
<evidence type="ECO:0000256" key="1">
    <source>
        <dbReference type="SAM" id="Phobius"/>
    </source>
</evidence>
<protein>
    <submittedName>
        <fullName evidence="2">Uncharacterized protein</fullName>
    </submittedName>
</protein>
<evidence type="ECO:0000313" key="2">
    <source>
        <dbReference type="EMBL" id="RKP29679.1"/>
    </source>
</evidence>
<dbReference type="AlphaFoldDB" id="A0A4V1J2T5"/>
<keyword evidence="3" id="KW-1185">Reference proteome</keyword>
<dbReference type="OrthoDB" id="4096756at2759"/>
<reference evidence="3" key="1">
    <citation type="journal article" date="2018" name="Nat. Microbiol.">
        <title>Leveraging single-cell genomics to expand the fungal tree of life.</title>
        <authorList>
            <person name="Ahrendt S.R."/>
            <person name="Quandt C.A."/>
            <person name="Ciobanu D."/>
            <person name="Clum A."/>
            <person name="Salamov A."/>
            <person name="Andreopoulos B."/>
            <person name="Cheng J.F."/>
            <person name="Woyke T."/>
            <person name="Pelin A."/>
            <person name="Henrissat B."/>
            <person name="Reynolds N.K."/>
            <person name="Benny G.L."/>
            <person name="Smith M.E."/>
            <person name="James T.Y."/>
            <person name="Grigoriev I.V."/>
        </authorList>
    </citation>
    <scope>NUCLEOTIDE SEQUENCE [LARGE SCALE GENOMIC DNA]</scope>
    <source>
        <strain evidence="3">Baker2002</strain>
    </source>
</reference>
<sequence>MSTQETPCAVNEDFADTTRPSESFSCEDADAETIYSIIKDYDITQGHVFMEDFDSTNETAGMRHSAYDGEASLREQDTTMISAASNEVLVPVTFATMTRNTRPLMMELPKQSPLMLFLPQRDELALARAFAKSHSLLENVSFSYHADTRISITTRVNPEISREVSLKASVLNHLVDSKTPSGARLPREPGLAQQSTVSSNEDFLRGAIGRRNCSVDSSRTFDTTGEVFPFGIPPRGVPLVLNQYGTSSFQFTNPLEQQQPLYVPKMLKTLRICDSTEKLLFHREMLSRNSEEKLELQSTPLTTYSWTQWSVVMITGFVVIPVYFLLAFGMLDQKGYYMEMRKYEKTPHSLKYHQRYSARQKLVSLLIGVVWICIVLAMIGVSFGVGLTRIRIR</sequence>
<keyword evidence="1" id="KW-0812">Transmembrane</keyword>
<proteinExistence type="predicted"/>
<gene>
    <name evidence="2" type="ORF">METBISCDRAFT_24020</name>
</gene>
<keyword evidence="1" id="KW-1133">Transmembrane helix</keyword>
<evidence type="ECO:0000313" key="3">
    <source>
        <dbReference type="Proteomes" id="UP000268321"/>
    </source>
</evidence>
<name>A0A4V1J2T5_9ASCO</name>